<dbReference type="InterPro" id="IPR036291">
    <property type="entry name" value="NAD(P)-bd_dom_sf"/>
</dbReference>
<evidence type="ECO:0000259" key="1">
    <source>
        <dbReference type="Pfam" id="PF01408"/>
    </source>
</evidence>
<reference evidence="3" key="2">
    <citation type="submission" date="2014-02" db="EMBL/GenBank/DDBJ databases">
        <title>Complete DNA sequence of /Kuraishia capsulata/ illustrates novel genomic features among budding yeasts (/Saccharomycotina/).</title>
        <authorList>
            <person name="Morales L."/>
            <person name="Noel B."/>
            <person name="Porcel B."/>
            <person name="Marcet-Houben M."/>
            <person name="Hullo M-F."/>
            <person name="Sacerdot C."/>
            <person name="Tekaia F."/>
            <person name="Leh-Louis V."/>
            <person name="Despons L."/>
            <person name="Khanna V."/>
            <person name="Aury J-M."/>
            <person name="Barbe V."/>
            <person name="Couloux A."/>
            <person name="Labadie K."/>
            <person name="Pelletier E."/>
            <person name="Souciet J-L."/>
            <person name="Boekhout T."/>
            <person name="Gabaldon T."/>
            <person name="Wincker P."/>
            <person name="Dujon B."/>
        </authorList>
    </citation>
    <scope>NUCLEOTIDE SEQUENCE</scope>
    <source>
        <strain evidence="3">CBS 1993</strain>
    </source>
</reference>
<name>W6MX75_9ASCO</name>
<dbReference type="GO" id="GO:0016651">
    <property type="term" value="F:oxidoreductase activity, acting on NAD(P)H"/>
    <property type="evidence" value="ECO:0007669"/>
    <property type="project" value="EnsemblFungi"/>
</dbReference>
<dbReference type="GO" id="GO:0006740">
    <property type="term" value="P:NADPH regeneration"/>
    <property type="evidence" value="ECO:0007669"/>
    <property type="project" value="EnsemblFungi"/>
</dbReference>
<dbReference type="PANTHER" id="PTHR42840">
    <property type="entry name" value="NAD(P)-BINDING ROSSMANN-FOLD SUPERFAMILY PROTEIN-RELATED"/>
    <property type="match status" value="1"/>
</dbReference>
<keyword evidence="4" id="KW-1185">Reference proteome</keyword>
<dbReference type="Pfam" id="PF02894">
    <property type="entry name" value="GFO_IDH_MocA_C"/>
    <property type="match status" value="1"/>
</dbReference>
<feature type="domain" description="Gfo/Idh/MocA-like oxidoreductase C-terminal" evidence="2">
    <location>
        <begin position="141"/>
        <end position="344"/>
    </location>
</feature>
<dbReference type="SUPFAM" id="SSF55347">
    <property type="entry name" value="Glyceraldehyde-3-phosphate dehydrogenase-like, C-terminal domain"/>
    <property type="match status" value="1"/>
</dbReference>
<evidence type="ECO:0000259" key="2">
    <source>
        <dbReference type="Pfam" id="PF02894"/>
    </source>
</evidence>
<reference evidence="3" key="1">
    <citation type="submission" date="2013-12" db="EMBL/GenBank/DDBJ databases">
        <authorList>
            <person name="Genoscope - CEA"/>
        </authorList>
    </citation>
    <scope>NUCLEOTIDE SEQUENCE</scope>
    <source>
        <strain evidence="3">CBS 1993</strain>
    </source>
</reference>
<dbReference type="GO" id="GO:0000166">
    <property type="term" value="F:nucleotide binding"/>
    <property type="evidence" value="ECO:0007669"/>
    <property type="project" value="InterPro"/>
</dbReference>
<evidence type="ECO:0000313" key="4">
    <source>
        <dbReference type="Proteomes" id="UP000019384"/>
    </source>
</evidence>
<evidence type="ECO:0000313" key="3">
    <source>
        <dbReference type="EMBL" id="CDK28400.1"/>
    </source>
</evidence>
<dbReference type="InterPro" id="IPR004104">
    <property type="entry name" value="Gfo/Idh/MocA-like_OxRdtase_C"/>
</dbReference>
<dbReference type="Gene3D" id="3.40.50.720">
    <property type="entry name" value="NAD(P)-binding Rossmann-like Domain"/>
    <property type="match status" value="1"/>
</dbReference>
<dbReference type="Gene3D" id="3.30.360.10">
    <property type="entry name" value="Dihydrodipicolinate Reductase, domain 2"/>
    <property type="match status" value="1"/>
</dbReference>
<dbReference type="GeneID" id="34521778"/>
<dbReference type="PANTHER" id="PTHR42840:SF5">
    <property type="entry name" value="NAD(P)-BINDING ROSSMANN-FOLD SUPERFAMILY PROTEIN"/>
    <property type="match status" value="1"/>
</dbReference>
<organism evidence="3 4">
    <name type="scientific">Kuraishia capsulata CBS 1993</name>
    <dbReference type="NCBI Taxonomy" id="1382522"/>
    <lineage>
        <taxon>Eukaryota</taxon>
        <taxon>Fungi</taxon>
        <taxon>Dikarya</taxon>
        <taxon>Ascomycota</taxon>
        <taxon>Saccharomycotina</taxon>
        <taxon>Pichiomycetes</taxon>
        <taxon>Pichiales</taxon>
        <taxon>Pichiaceae</taxon>
        <taxon>Kuraishia</taxon>
    </lineage>
</organism>
<accession>W6MX75</accession>
<feature type="domain" description="Gfo/Idh/MocA-like oxidoreductase N-terminal" evidence="1">
    <location>
        <begin position="7"/>
        <end position="124"/>
    </location>
</feature>
<dbReference type="Proteomes" id="UP000019384">
    <property type="component" value="Unassembled WGS sequence"/>
</dbReference>
<dbReference type="InterPro" id="IPR000683">
    <property type="entry name" value="Gfo/Idh/MocA-like_OxRdtase_N"/>
</dbReference>
<dbReference type="HOGENOM" id="CLU_023194_3_1_1"/>
<sequence>MSSQLPLKVAIIGTGIFAKNEHLPSFQKLPHLFKVHACYNRSRGKAEEFAKLAGITTIYESLEDAFKDPEIDVVDALLPVEYNEEVVALAVKYNKPLCFEKPIAATLAAAHKIVDLAATPEAPLIVVLEQWAYYKAIPLIKEKLERIGNVVSFAYSSTGQFNFNNKYLATTWRQKPKHVGGFLSDGGVHQLALLTGILGPVASVSARSRQVREQSGTDDVAYSLFTTDSGAIGSFTYGSAFGNTAKTCYFQILGDNGSIYYDFSPGSKPTVTARYGGATPESKNSEETIVIEDENFGASQELKLFGEALISGDSANCITVPELTFHHLAIVDAIVNSNKEGGKVIDVEKL</sequence>
<evidence type="ECO:0008006" key="5">
    <source>
        <dbReference type="Google" id="ProtNLM"/>
    </source>
</evidence>
<dbReference type="OrthoDB" id="64915at2759"/>
<dbReference type="RefSeq" id="XP_022460390.1">
    <property type="nucleotide sequence ID" value="XM_022601111.1"/>
</dbReference>
<gene>
    <name evidence="3" type="ORF">KUCA_T00004382001</name>
</gene>
<dbReference type="EMBL" id="HG793129">
    <property type="protein sequence ID" value="CDK28400.1"/>
    <property type="molecule type" value="Genomic_DNA"/>
</dbReference>
<dbReference type="STRING" id="1382522.W6MX75"/>
<protein>
    <recommendedName>
        <fullName evidence="5">Gfo/Idh/MocA-like oxidoreductase N-terminal domain-containing protein</fullName>
    </recommendedName>
</protein>
<dbReference type="GO" id="GO:0005737">
    <property type="term" value="C:cytoplasm"/>
    <property type="evidence" value="ECO:0007669"/>
    <property type="project" value="TreeGrafter"/>
</dbReference>
<proteinExistence type="predicted"/>
<dbReference type="Pfam" id="PF01408">
    <property type="entry name" value="GFO_IDH_MocA"/>
    <property type="match status" value="1"/>
</dbReference>
<dbReference type="AlphaFoldDB" id="W6MX75"/>
<dbReference type="SUPFAM" id="SSF51735">
    <property type="entry name" value="NAD(P)-binding Rossmann-fold domains"/>
    <property type="match status" value="1"/>
</dbReference>